<evidence type="ECO:0000313" key="1">
    <source>
        <dbReference type="EMBL" id="KDR67146.1"/>
    </source>
</evidence>
<accession>A0A067S8K0</accession>
<dbReference type="Proteomes" id="UP000027222">
    <property type="component" value="Unassembled WGS sequence"/>
</dbReference>
<reference evidence="2" key="1">
    <citation type="journal article" date="2014" name="Proc. Natl. Acad. Sci. U.S.A.">
        <title>Extensive sampling of basidiomycete genomes demonstrates inadequacy of the white-rot/brown-rot paradigm for wood decay fungi.</title>
        <authorList>
            <person name="Riley R."/>
            <person name="Salamov A.A."/>
            <person name="Brown D.W."/>
            <person name="Nagy L.G."/>
            <person name="Floudas D."/>
            <person name="Held B.W."/>
            <person name="Levasseur A."/>
            <person name="Lombard V."/>
            <person name="Morin E."/>
            <person name="Otillar R."/>
            <person name="Lindquist E.A."/>
            <person name="Sun H."/>
            <person name="LaButti K.M."/>
            <person name="Schmutz J."/>
            <person name="Jabbour D."/>
            <person name="Luo H."/>
            <person name="Baker S.E."/>
            <person name="Pisabarro A.G."/>
            <person name="Walton J.D."/>
            <person name="Blanchette R.A."/>
            <person name="Henrissat B."/>
            <person name="Martin F."/>
            <person name="Cullen D."/>
            <person name="Hibbett D.S."/>
            <person name="Grigoriev I.V."/>
        </authorList>
    </citation>
    <scope>NUCLEOTIDE SEQUENCE [LARGE SCALE GENOMIC DNA]</scope>
    <source>
        <strain evidence="2">CBS 339.88</strain>
    </source>
</reference>
<dbReference type="AlphaFoldDB" id="A0A067S8K0"/>
<protein>
    <submittedName>
        <fullName evidence="1">Uncharacterized protein</fullName>
    </submittedName>
</protein>
<proteinExistence type="predicted"/>
<dbReference type="HOGENOM" id="CLU_2291914_0_0_1"/>
<evidence type="ECO:0000313" key="2">
    <source>
        <dbReference type="Proteomes" id="UP000027222"/>
    </source>
</evidence>
<gene>
    <name evidence="1" type="ORF">GALMADRAFT_147359</name>
</gene>
<organism evidence="1 2">
    <name type="scientific">Galerina marginata (strain CBS 339.88)</name>
    <dbReference type="NCBI Taxonomy" id="685588"/>
    <lineage>
        <taxon>Eukaryota</taxon>
        <taxon>Fungi</taxon>
        <taxon>Dikarya</taxon>
        <taxon>Basidiomycota</taxon>
        <taxon>Agaricomycotina</taxon>
        <taxon>Agaricomycetes</taxon>
        <taxon>Agaricomycetidae</taxon>
        <taxon>Agaricales</taxon>
        <taxon>Agaricineae</taxon>
        <taxon>Strophariaceae</taxon>
        <taxon>Galerina</taxon>
    </lineage>
</organism>
<keyword evidence="2" id="KW-1185">Reference proteome</keyword>
<sequence length="101" mass="11355">MYFRVPKDVRNVDEQSEFARPDWINNVDLSLLRTNHQHLLPALAHLAFPALQDLKNSFVSNKSSNRVTTSRAPRIEHVGRRIGPRGVGWVEAVGLGGTKRA</sequence>
<dbReference type="EMBL" id="KL142417">
    <property type="protein sequence ID" value="KDR67146.1"/>
    <property type="molecule type" value="Genomic_DNA"/>
</dbReference>
<name>A0A067S8K0_GALM3</name>